<dbReference type="SUPFAM" id="SSF160631">
    <property type="entry name" value="SMI1/KNR4-like"/>
    <property type="match status" value="1"/>
</dbReference>
<dbReference type="RefSeq" id="WP_167872664.1">
    <property type="nucleotide sequence ID" value="NZ_CP048852.1"/>
</dbReference>
<dbReference type="Pfam" id="PF09346">
    <property type="entry name" value="SMI1_KNR4"/>
    <property type="match status" value="1"/>
</dbReference>
<feature type="domain" description="Knr4/Smi1-like" evidence="1">
    <location>
        <begin position="42"/>
        <end position="160"/>
    </location>
</feature>
<gene>
    <name evidence="2" type="ORF">G4P54_10865</name>
</gene>
<dbReference type="SMART" id="SM00860">
    <property type="entry name" value="SMI1_KNR4"/>
    <property type="match status" value="1"/>
</dbReference>
<dbReference type="Proteomes" id="UP000501914">
    <property type="component" value="Chromosome"/>
</dbReference>
<dbReference type="KEGG" id="bteq:G4P54_10865"/>
<dbReference type="Gene3D" id="3.40.1580.10">
    <property type="entry name" value="SMI1/KNR4-like"/>
    <property type="match status" value="1"/>
</dbReference>
<accession>A0A6H0WI91</accession>
<evidence type="ECO:0000259" key="1">
    <source>
        <dbReference type="SMART" id="SM00860"/>
    </source>
</evidence>
<organism evidence="2 3">
    <name type="scientific">Bacillus tequilensis</name>
    <dbReference type="NCBI Taxonomy" id="227866"/>
    <lineage>
        <taxon>Bacteria</taxon>
        <taxon>Bacillati</taxon>
        <taxon>Bacillota</taxon>
        <taxon>Bacilli</taxon>
        <taxon>Bacillales</taxon>
        <taxon>Bacillaceae</taxon>
        <taxon>Bacillus</taxon>
    </lineage>
</organism>
<dbReference type="InterPro" id="IPR018958">
    <property type="entry name" value="Knr4/Smi1-like_dom"/>
</dbReference>
<evidence type="ECO:0000313" key="2">
    <source>
        <dbReference type="EMBL" id="QIW80262.1"/>
    </source>
</evidence>
<dbReference type="InterPro" id="IPR037883">
    <property type="entry name" value="Knr4/Smi1-like_sf"/>
</dbReference>
<dbReference type="EMBL" id="CP048852">
    <property type="protein sequence ID" value="QIW80262.1"/>
    <property type="molecule type" value="Genomic_DNA"/>
</dbReference>
<sequence length="188" mass="21818">MTNFVHKTVNGLKSLLDEKGAIKLFCSEGYIMEFLVTFSEDKATLNDLQSFEAKHQLTLPKDYQKFMTLHNGAKIFQILSDGENIGGGLYLFSLEEIEEELKYEALFEGINGIPIGHLLEGCHLMIDKDKLDKGDPNYLFILQLGEYTPLNLNFEIFLDRYIESNGATFWEWRYYTAENYYRTRSHDV</sequence>
<keyword evidence="3" id="KW-1185">Reference proteome</keyword>
<proteinExistence type="predicted"/>
<evidence type="ECO:0000313" key="3">
    <source>
        <dbReference type="Proteomes" id="UP000501914"/>
    </source>
</evidence>
<dbReference type="AlphaFoldDB" id="A0A6H0WI91"/>
<reference evidence="2 3" key="1">
    <citation type="submission" date="2020-02" db="EMBL/GenBank/DDBJ databases">
        <title>Genome sequencing, annotation and comparative genomic analysis of Bacillus tequilensis EA-CB0015, an effective biological control agent against Pseudocercospora fijiensis in banana plants.</title>
        <authorList>
            <person name="Cuellar-Gaviria T.Z."/>
            <person name="Ju K.-S."/>
            <person name="Villegas-Escobar V."/>
        </authorList>
    </citation>
    <scope>NUCLEOTIDE SEQUENCE [LARGE SCALE GENOMIC DNA]</scope>
    <source>
        <strain evidence="2 3">EA-CB0015</strain>
    </source>
</reference>
<protein>
    <submittedName>
        <fullName evidence="2">SMI1/KNR4 family protein</fullName>
    </submittedName>
</protein>
<name>A0A6H0WI91_9BACI</name>